<protein>
    <submittedName>
        <fullName evidence="1">Uncharacterized protein</fullName>
    </submittedName>
</protein>
<accession>A0A1G2LNS1</accession>
<comment type="caution">
    <text evidence="1">The sequence shown here is derived from an EMBL/GenBank/DDBJ whole genome shotgun (WGS) entry which is preliminary data.</text>
</comment>
<sequence>MKSDFNSALWKSDFNSFLGITFAFRKSPGLSPGQPVALRPRSACEMVFLIKSGLLKKVKGVAIFDLFQNYIIFDCTVSLGGIEMENYGGLALRERN</sequence>
<evidence type="ECO:0000313" key="1">
    <source>
        <dbReference type="EMBL" id="OHA13270.1"/>
    </source>
</evidence>
<proteinExistence type="predicted"/>
<dbReference type="AlphaFoldDB" id="A0A1G2LNS1"/>
<organism evidence="1 2">
    <name type="scientific">Candidatus Sungbacteria bacterium RIFCSPLOWO2_12_FULL_41_11</name>
    <dbReference type="NCBI Taxonomy" id="1802286"/>
    <lineage>
        <taxon>Bacteria</taxon>
        <taxon>Candidatus Sungiibacteriota</taxon>
    </lineage>
</organism>
<name>A0A1G2LNS1_9BACT</name>
<reference evidence="1 2" key="1">
    <citation type="journal article" date="2016" name="Nat. Commun.">
        <title>Thousands of microbial genomes shed light on interconnected biogeochemical processes in an aquifer system.</title>
        <authorList>
            <person name="Anantharaman K."/>
            <person name="Brown C.T."/>
            <person name="Hug L.A."/>
            <person name="Sharon I."/>
            <person name="Castelle C.J."/>
            <person name="Probst A.J."/>
            <person name="Thomas B.C."/>
            <person name="Singh A."/>
            <person name="Wilkins M.J."/>
            <person name="Karaoz U."/>
            <person name="Brodie E.L."/>
            <person name="Williams K.H."/>
            <person name="Hubbard S.S."/>
            <person name="Banfield J.F."/>
        </authorList>
    </citation>
    <scope>NUCLEOTIDE SEQUENCE [LARGE SCALE GENOMIC DNA]</scope>
</reference>
<gene>
    <name evidence="1" type="ORF">A3G49_01300</name>
</gene>
<evidence type="ECO:0000313" key="2">
    <source>
        <dbReference type="Proteomes" id="UP000177171"/>
    </source>
</evidence>
<dbReference type="EMBL" id="MHQY01000031">
    <property type="protein sequence ID" value="OHA13270.1"/>
    <property type="molecule type" value="Genomic_DNA"/>
</dbReference>
<dbReference type="Proteomes" id="UP000177171">
    <property type="component" value="Unassembled WGS sequence"/>
</dbReference>